<keyword evidence="2" id="KW-1185">Reference proteome</keyword>
<dbReference type="RefSeq" id="WP_129006093.1">
    <property type="nucleotide sequence ID" value="NZ_SDHZ01000005.1"/>
</dbReference>
<dbReference type="AlphaFoldDB" id="A0A4Q1CZT2"/>
<reference evidence="1 2" key="1">
    <citation type="submission" date="2019-01" db="EMBL/GenBank/DDBJ databases">
        <title>Filimonas sp. strain TTM-71.</title>
        <authorList>
            <person name="Chen W.-M."/>
        </authorList>
    </citation>
    <scope>NUCLEOTIDE SEQUENCE [LARGE SCALE GENOMIC DNA]</scope>
    <source>
        <strain evidence="1 2">TTM-71</strain>
    </source>
</reference>
<name>A0A4Q1CZT2_9BACT</name>
<accession>A0A4Q1CZT2</accession>
<protein>
    <submittedName>
        <fullName evidence="1">Uncharacterized protein</fullName>
    </submittedName>
</protein>
<gene>
    <name evidence="1" type="ORF">ESB13_22460</name>
</gene>
<sequence>MEAVNEQLRRELENITGKSLLPESGSRLFREQLGNYLNHLIVHDQHKLIFILYRVDLSEQRIKKLLLEHPDNAGLVMADLIIERQLQKIISRRQFRQERNDIPDEDRW</sequence>
<organism evidence="1 2">
    <name type="scientific">Filimonas effusa</name>
    <dbReference type="NCBI Taxonomy" id="2508721"/>
    <lineage>
        <taxon>Bacteria</taxon>
        <taxon>Pseudomonadati</taxon>
        <taxon>Bacteroidota</taxon>
        <taxon>Chitinophagia</taxon>
        <taxon>Chitinophagales</taxon>
        <taxon>Chitinophagaceae</taxon>
        <taxon>Filimonas</taxon>
    </lineage>
</organism>
<comment type="caution">
    <text evidence="1">The sequence shown here is derived from an EMBL/GenBank/DDBJ whole genome shotgun (WGS) entry which is preliminary data.</text>
</comment>
<evidence type="ECO:0000313" key="2">
    <source>
        <dbReference type="Proteomes" id="UP000290545"/>
    </source>
</evidence>
<dbReference type="Proteomes" id="UP000290545">
    <property type="component" value="Unassembled WGS sequence"/>
</dbReference>
<dbReference type="EMBL" id="SDHZ01000005">
    <property type="protein sequence ID" value="RXK80920.1"/>
    <property type="molecule type" value="Genomic_DNA"/>
</dbReference>
<dbReference type="OrthoDB" id="711735at2"/>
<evidence type="ECO:0000313" key="1">
    <source>
        <dbReference type="EMBL" id="RXK80920.1"/>
    </source>
</evidence>
<proteinExistence type="predicted"/>